<evidence type="ECO:0000313" key="9">
    <source>
        <dbReference type="EMBL" id="BCX48138.1"/>
    </source>
</evidence>
<keyword evidence="5" id="KW-0720">Serine protease</keyword>
<reference evidence="9 10" key="1">
    <citation type="submission" date="2021-06" db="EMBL/GenBank/DDBJ databases">
        <title>Complete genome of Haloferula helveola possessing various polysaccharide degrading enzymes.</title>
        <authorList>
            <person name="Takami H."/>
            <person name="Huang C."/>
            <person name="Hamasaki K."/>
        </authorList>
    </citation>
    <scope>NUCLEOTIDE SEQUENCE [LARGE SCALE GENOMIC DNA]</scope>
    <source>
        <strain evidence="9 10">CN-1</strain>
    </source>
</reference>
<proteinExistence type="inferred from homology"/>
<dbReference type="InterPro" id="IPR047272">
    <property type="entry name" value="S49_SppA_C"/>
</dbReference>
<feature type="domain" description="Peptidase S49" evidence="8">
    <location>
        <begin position="349"/>
        <end position="500"/>
    </location>
</feature>
<sequence length="590" mass="63440">MKSPLLILAATASFALADEKPIVAVYDLEGPLSESGVTSNSMFSMEFSPERPLTFHDLTRGLKMAAADPEVTALVLDVDGATLGLAQLEELRGHLADAREAGKDVWLYSDYYSNKSALLGSAANHFVLMPEAGVDFAGIASESMYFKGLLDKAGLQADVIHIGDFKSFGEEFYRTGPSEFAAKQTEELIDGIFSEITGTVAEGRKLEREKVLSLVDRGTFTASDAKEAGLVDDLQYRTDFNAKLREEYAEAKFDREYGLPDLDGPDLDSIFDVFKLMMSSADDSKSKDDYVAVVALEGGISDQSIAPVRAAIVKLLKDEHAKAMVLRVDSPGGSALSSEVLWEATDEWKAAGRPFAVSMGGVAASGGYYVSAGADRIFAEPGTITGSIGVVGMKFVMAGAMDKLGITTHTIQRGKHADAMSMTEPFSDEEAAIIRQSMLDVYGTFKKRITDGRGDRLKGELEPMAGGRVYTGRKALELGLVDELGGLTDAIEWAAKEAGIEGADSKLRPEPKSAFEGMFSKPEKNKDGELVRMSSRPAPAADAVRAIVREAGLTALPEPARISVGRAMERIQAIQESRIQLIGPDVRIGW</sequence>
<dbReference type="EMBL" id="AP024702">
    <property type="protein sequence ID" value="BCX48138.1"/>
    <property type="molecule type" value="Genomic_DNA"/>
</dbReference>
<dbReference type="PANTHER" id="PTHR33209:SF1">
    <property type="entry name" value="PEPTIDASE S49 DOMAIN-CONTAINING PROTEIN"/>
    <property type="match status" value="1"/>
</dbReference>
<evidence type="ECO:0000259" key="8">
    <source>
        <dbReference type="Pfam" id="PF01343"/>
    </source>
</evidence>
<evidence type="ECO:0000256" key="2">
    <source>
        <dbReference type="ARBA" id="ARBA00008683"/>
    </source>
</evidence>
<dbReference type="InterPro" id="IPR004634">
    <property type="entry name" value="Pept_S49_pIV"/>
</dbReference>
<dbReference type="PANTHER" id="PTHR33209">
    <property type="entry name" value="PROTEASE 4"/>
    <property type="match status" value="1"/>
</dbReference>
<dbReference type="InterPro" id="IPR047217">
    <property type="entry name" value="S49_SppA_67K_type_N"/>
</dbReference>
<dbReference type="InterPro" id="IPR029045">
    <property type="entry name" value="ClpP/crotonase-like_dom_sf"/>
</dbReference>
<keyword evidence="10" id="KW-1185">Reference proteome</keyword>
<dbReference type="InterPro" id="IPR004635">
    <property type="entry name" value="Pept_S49_SppA"/>
</dbReference>
<organism evidence="9 10">
    <name type="scientific">Haloferula helveola</name>
    <dbReference type="NCBI Taxonomy" id="490095"/>
    <lineage>
        <taxon>Bacteria</taxon>
        <taxon>Pseudomonadati</taxon>
        <taxon>Verrucomicrobiota</taxon>
        <taxon>Verrucomicrobiia</taxon>
        <taxon>Verrucomicrobiales</taxon>
        <taxon>Verrucomicrobiaceae</taxon>
        <taxon>Haloferula</taxon>
    </lineage>
</organism>
<accession>A0ABM7REM5</accession>
<dbReference type="Gene3D" id="3.90.226.10">
    <property type="entry name" value="2-enoyl-CoA Hydratase, Chain A, domain 1"/>
    <property type="match status" value="3"/>
</dbReference>
<comment type="subcellular location">
    <subcellularLocation>
        <location evidence="1">Membrane</location>
    </subcellularLocation>
</comment>
<dbReference type="CDD" id="cd07018">
    <property type="entry name" value="S49_SppA_67K_type"/>
    <property type="match status" value="1"/>
</dbReference>
<feature type="chain" id="PRO_5045392914" evidence="7">
    <location>
        <begin position="18"/>
        <end position="590"/>
    </location>
</feature>
<dbReference type="Pfam" id="PF01343">
    <property type="entry name" value="Peptidase_S49"/>
    <property type="match status" value="2"/>
</dbReference>
<dbReference type="SUPFAM" id="SSF52096">
    <property type="entry name" value="ClpP/crotonase"/>
    <property type="match status" value="2"/>
</dbReference>
<feature type="domain" description="Peptidase S49" evidence="8">
    <location>
        <begin position="98"/>
        <end position="247"/>
    </location>
</feature>
<protein>
    <submittedName>
        <fullName evidence="9">Signal peptide peptidase SppA</fullName>
    </submittedName>
</protein>
<evidence type="ECO:0000313" key="10">
    <source>
        <dbReference type="Proteomes" id="UP001374893"/>
    </source>
</evidence>
<comment type="similarity">
    <text evidence="2">Belongs to the peptidase S49 family.</text>
</comment>
<keyword evidence="3" id="KW-0645">Protease</keyword>
<dbReference type="InterPro" id="IPR002142">
    <property type="entry name" value="Peptidase_S49"/>
</dbReference>
<keyword evidence="4" id="KW-0378">Hydrolase</keyword>
<evidence type="ECO:0000256" key="6">
    <source>
        <dbReference type="ARBA" id="ARBA00023136"/>
    </source>
</evidence>
<evidence type="ECO:0000256" key="1">
    <source>
        <dbReference type="ARBA" id="ARBA00004370"/>
    </source>
</evidence>
<dbReference type="NCBIfam" id="TIGR00706">
    <property type="entry name" value="SppA_dom"/>
    <property type="match status" value="1"/>
</dbReference>
<gene>
    <name evidence="9" type="ORF">HAHE_20460</name>
</gene>
<feature type="signal peptide" evidence="7">
    <location>
        <begin position="1"/>
        <end position="17"/>
    </location>
</feature>
<name>A0ABM7REM5_9BACT</name>
<evidence type="ECO:0000256" key="3">
    <source>
        <dbReference type="ARBA" id="ARBA00022670"/>
    </source>
</evidence>
<keyword evidence="7" id="KW-0732">Signal</keyword>
<dbReference type="RefSeq" id="WP_338690736.1">
    <property type="nucleotide sequence ID" value="NZ_AP024702.1"/>
</dbReference>
<keyword evidence="6" id="KW-0472">Membrane</keyword>
<dbReference type="Proteomes" id="UP001374893">
    <property type="component" value="Chromosome"/>
</dbReference>
<evidence type="ECO:0000256" key="5">
    <source>
        <dbReference type="ARBA" id="ARBA00022825"/>
    </source>
</evidence>
<evidence type="ECO:0000256" key="7">
    <source>
        <dbReference type="SAM" id="SignalP"/>
    </source>
</evidence>
<dbReference type="PIRSF" id="PIRSF001217">
    <property type="entry name" value="Protease_4_SppA"/>
    <property type="match status" value="1"/>
</dbReference>
<dbReference type="CDD" id="cd07023">
    <property type="entry name" value="S49_Sppa_N_C"/>
    <property type="match status" value="1"/>
</dbReference>
<dbReference type="Gene3D" id="6.20.330.10">
    <property type="match status" value="1"/>
</dbReference>
<evidence type="ECO:0000256" key="4">
    <source>
        <dbReference type="ARBA" id="ARBA00022801"/>
    </source>
</evidence>